<name>A0ABN3VK94_9PSEU</name>
<keyword evidence="1" id="KW-0812">Transmembrane</keyword>
<dbReference type="Proteomes" id="UP001500979">
    <property type="component" value="Unassembled WGS sequence"/>
</dbReference>
<evidence type="ECO:0000313" key="3">
    <source>
        <dbReference type="EMBL" id="GAA2813550.1"/>
    </source>
</evidence>
<evidence type="ECO:0000256" key="1">
    <source>
        <dbReference type="SAM" id="Phobius"/>
    </source>
</evidence>
<protein>
    <recommendedName>
        <fullName evidence="2">Low molecular weight protein antigen 6 PH domain-containing protein</fullName>
    </recommendedName>
</protein>
<keyword evidence="1" id="KW-1133">Transmembrane helix</keyword>
<reference evidence="3 4" key="1">
    <citation type="journal article" date="2019" name="Int. J. Syst. Evol. Microbiol.">
        <title>The Global Catalogue of Microorganisms (GCM) 10K type strain sequencing project: providing services to taxonomists for standard genome sequencing and annotation.</title>
        <authorList>
            <consortium name="The Broad Institute Genomics Platform"/>
            <consortium name="The Broad Institute Genome Sequencing Center for Infectious Disease"/>
            <person name="Wu L."/>
            <person name="Ma J."/>
        </authorList>
    </citation>
    <scope>NUCLEOTIDE SEQUENCE [LARGE SCALE GENOMIC DNA]</scope>
    <source>
        <strain evidence="3 4">JCM 9383</strain>
    </source>
</reference>
<keyword evidence="1" id="KW-0472">Membrane</keyword>
<dbReference type="EMBL" id="BAAAUX010000026">
    <property type="protein sequence ID" value="GAA2813550.1"/>
    <property type="molecule type" value="Genomic_DNA"/>
</dbReference>
<evidence type="ECO:0000259" key="2">
    <source>
        <dbReference type="Pfam" id="PF10756"/>
    </source>
</evidence>
<sequence length="186" mass="20479">MVGMPPFPDLLVIARSPQEERRIQRYSLVSILAQLFTTITCTLMAILWIAGGDLGIPVSFAVIPLMASGLGMFGMWTQIRLRRLNRAMRNLQLALTPKGVAYRSSAGTFFAPWSDVRQVRLRMHHGNPFVVVDAVDWGGPAAEVGRLNWIGRVGRLALPLNGSGVQPSQVWQAVYRLSGGAVQARR</sequence>
<feature type="domain" description="Low molecular weight protein antigen 6 PH" evidence="2">
    <location>
        <begin position="92"/>
        <end position="151"/>
    </location>
</feature>
<dbReference type="InterPro" id="IPR019692">
    <property type="entry name" value="CFP-6_PH"/>
</dbReference>
<accession>A0ABN3VK94</accession>
<feature type="transmembrane region" description="Helical" evidence="1">
    <location>
        <begin position="56"/>
        <end position="79"/>
    </location>
</feature>
<organism evidence="3 4">
    <name type="scientific">Saccharopolyspora taberi</name>
    <dbReference type="NCBI Taxonomy" id="60895"/>
    <lineage>
        <taxon>Bacteria</taxon>
        <taxon>Bacillati</taxon>
        <taxon>Actinomycetota</taxon>
        <taxon>Actinomycetes</taxon>
        <taxon>Pseudonocardiales</taxon>
        <taxon>Pseudonocardiaceae</taxon>
        <taxon>Saccharopolyspora</taxon>
    </lineage>
</organism>
<evidence type="ECO:0000313" key="4">
    <source>
        <dbReference type="Proteomes" id="UP001500979"/>
    </source>
</evidence>
<comment type="caution">
    <text evidence="3">The sequence shown here is derived from an EMBL/GenBank/DDBJ whole genome shotgun (WGS) entry which is preliminary data.</text>
</comment>
<keyword evidence="4" id="KW-1185">Reference proteome</keyword>
<gene>
    <name evidence="3" type="ORF">GCM10010470_56260</name>
</gene>
<proteinExistence type="predicted"/>
<feature type="transmembrane region" description="Helical" evidence="1">
    <location>
        <begin position="26"/>
        <end position="50"/>
    </location>
</feature>
<dbReference type="Pfam" id="PF10756">
    <property type="entry name" value="bPH_6"/>
    <property type="match status" value="1"/>
</dbReference>